<organism evidence="1 2">
    <name type="scientific">Cylindrospermum stagnale PCC 7417</name>
    <dbReference type="NCBI Taxonomy" id="56107"/>
    <lineage>
        <taxon>Bacteria</taxon>
        <taxon>Bacillati</taxon>
        <taxon>Cyanobacteriota</taxon>
        <taxon>Cyanophyceae</taxon>
        <taxon>Nostocales</taxon>
        <taxon>Nostocaceae</taxon>
        <taxon>Cylindrospermum</taxon>
    </lineage>
</organism>
<dbReference type="EMBL" id="CP003642">
    <property type="protein sequence ID" value="AFZ23627.1"/>
    <property type="molecule type" value="Genomic_DNA"/>
</dbReference>
<evidence type="ECO:0000313" key="2">
    <source>
        <dbReference type="Proteomes" id="UP000010475"/>
    </source>
</evidence>
<keyword evidence="2" id="KW-1185">Reference proteome</keyword>
<dbReference type="KEGG" id="csg:Cylst_1338"/>
<dbReference type="AlphaFoldDB" id="K9WVW1"/>
<dbReference type="eggNOG" id="COG0507">
    <property type="taxonomic scope" value="Bacteria"/>
</dbReference>
<protein>
    <submittedName>
        <fullName evidence="1">Uncharacterized protein</fullName>
    </submittedName>
</protein>
<accession>K9WVW1</accession>
<dbReference type="HOGENOM" id="CLU_2878387_0_0_3"/>
<proteinExistence type="predicted"/>
<gene>
    <name evidence="1" type="ORF">Cylst_1338</name>
</gene>
<evidence type="ECO:0000313" key="1">
    <source>
        <dbReference type="EMBL" id="AFZ23627.1"/>
    </source>
</evidence>
<name>K9WVW1_9NOST</name>
<reference evidence="1 2" key="1">
    <citation type="submission" date="2012-06" db="EMBL/GenBank/DDBJ databases">
        <title>Finished chromosome of genome of Cylindrospermum stagnale PCC 7417.</title>
        <authorList>
            <consortium name="US DOE Joint Genome Institute"/>
            <person name="Gugger M."/>
            <person name="Coursin T."/>
            <person name="Rippka R."/>
            <person name="Tandeau De Marsac N."/>
            <person name="Huntemann M."/>
            <person name="Wei C.-L."/>
            <person name="Han J."/>
            <person name="Detter J.C."/>
            <person name="Han C."/>
            <person name="Tapia R."/>
            <person name="Chen A."/>
            <person name="Kyrpides N."/>
            <person name="Mavromatis K."/>
            <person name="Markowitz V."/>
            <person name="Szeto E."/>
            <person name="Ivanova N."/>
            <person name="Pagani I."/>
            <person name="Pati A."/>
            <person name="Goodwin L."/>
            <person name="Nordberg H.P."/>
            <person name="Cantor M.N."/>
            <person name="Hua S.X."/>
            <person name="Woyke T."/>
            <person name="Kerfeld C.A."/>
        </authorList>
    </citation>
    <scope>NUCLEOTIDE SEQUENCE [LARGE SCALE GENOMIC DNA]</scope>
    <source>
        <strain evidence="1 2">PCC 7417</strain>
    </source>
</reference>
<sequence length="63" mass="7121">MPPPGQMTTIGTIALQLYEDKYGYRPSKQLEQVGKFRFKTDHYESAAVELIDSAIDLVMRKGS</sequence>
<dbReference type="Proteomes" id="UP000010475">
    <property type="component" value="Chromosome"/>
</dbReference>